<dbReference type="GO" id="GO:0003824">
    <property type="term" value="F:catalytic activity"/>
    <property type="evidence" value="ECO:0007669"/>
    <property type="project" value="UniProtKB-ARBA"/>
</dbReference>
<dbReference type="InterPro" id="IPR014748">
    <property type="entry name" value="Enoyl-CoA_hydra_C"/>
</dbReference>
<comment type="similarity">
    <text evidence="1">Belongs to the enoyl-CoA hydratase/isomerase family.</text>
</comment>
<dbReference type="Gene3D" id="3.90.226.10">
    <property type="entry name" value="2-enoyl-CoA Hydratase, Chain A, domain 1"/>
    <property type="match status" value="1"/>
</dbReference>
<dbReference type="Proteomes" id="UP000238220">
    <property type="component" value="Unassembled WGS sequence"/>
</dbReference>
<dbReference type="PANTHER" id="PTHR43459:SF1">
    <property type="entry name" value="EG:BACN32G11.4 PROTEIN"/>
    <property type="match status" value="1"/>
</dbReference>
<dbReference type="EMBL" id="PSNW01000012">
    <property type="protein sequence ID" value="PPE72470.1"/>
    <property type="molecule type" value="Genomic_DNA"/>
</dbReference>
<gene>
    <name evidence="2" type="ORF">C3942_18170</name>
</gene>
<dbReference type="InterPro" id="IPR029045">
    <property type="entry name" value="ClpP/crotonase-like_dom_sf"/>
</dbReference>
<organism evidence="2 3">
    <name type="scientific">Solimonas fluminis</name>
    <dbReference type="NCBI Taxonomy" id="2086571"/>
    <lineage>
        <taxon>Bacteria</taxon>
        <taxon>Pseudomonadati</taxon>
        <taxon>Pseudomonadota</taxon>
        <taxon>Gammaproteobacteria</taxon>
        <taxon>Nevskiales</taxon>
        <taxon>Nevskiaceae</taxon>
        <taxon>Solimonas</taxon>
    </lineage>
</organism>
<keyword evidence="3" id="KW-1185">Reference proteome</keyword>
<dbReference type="RefSeq" id="WP_104231786.1">
    <property type="nucleotide sequence ID" value="NZ_PSNW01000012.1"/>
</dbReference>
<proteinExistence type="inferred from homology"/>
<accession>A0A2S5TBV3</accession>
<name>A0A2S5TBV3_9GAMM</name>
<reference evidence="2 3" key="1">
    <citation type="submission" date="2018-02" db="EMBL/GenBank/DDBJ databases">
        <title>Genome sequencing of Solimonas sp. HR-BB.</title>
        <authorList>
            <person name="Lee Y."/>
            <person name="Jeon C.O."/>
        </authorList>
    </citation>
    <scope>NUCLEOTIDE SEQUENCE [LARGE SCALE GENOMIC DNA]</scope>
    <source>
        <strain evidence="2 3">HR-BB</strain>
    </source>
</reference>
<evidence type="ECO:0000313" key="2">
    <source>
        <dbReference type="EMBL" id="PPE72470.1"/>
    </source>
</evidence>
<dbReference type="AlphaFoldDB" id="A0A2S5TBV3"/>
<dbReference type="Pfam" id="PF00378">
    <property type="entry name" value="ECH_1"/>
    <property type="match status" value="1"/>
</dbReference>
<comment type="caution">
    <text evidence="2">The sequence shown here is derived from an EMBL/GenBank/DDBJ whole genome shotgun (WGS) entry which is preliminary data.</text>
</comment>
<dbReference type="CDD" id="cd06558">
    <property type="entry name" value="crotonase-like"/>
    <property type="match status" value="1"/>
</dbReference>
<evidence type="ECO:0000313" key="3">
    <source>
        <dbReference type="Proteomes" id="UP000238220"/>
    </source>
</evidence>
<evidence type="ECO:0000256" key="1">
    <source>
        <dbReference type="ARBA" id="ARBA00005254"/>
    </source>
</evidence>
<dbReference type="SUPFAM" id="SSF52096">
    <property type="entry name" value="ClpP/crotonase"/>
    <property type="match status" value="1"/>
</dbReference>
<dbReference type="PANTHER" id="PTHR43459">
    <property type="entry name" value="ENOYL-COA HYDRATASE"/>
    <property type="match status" value="1"/>
</dbReference>
<dbReference type="OrthoDB" id="9807606at2"/>
<dbReference type="InterPro" id="IPR001753">
    <property type="entry name" value="Enoyl-CoA_hydra/iso"/>
</dbReference>
<sequence length="267" mass="29040">MSEYRTITVEARGAVEILSLDRPEALNVLTPEAIDELADYYNGLHRRSAVRVTILRANGRAFCAGADLGSQAFAEGGSGRAHRQTEIQQRYARVIRLMRSCPQPVICLVQGAACGAGFSLLLAADIRYASPEAKMNAAYLRIGLGGCDLGSGYLLPRLVGLAAASEFLLSGRFIDAPRALRMGLVGEVVPAEQLLDTALAMAADMLRASPLGLRMTKETLNVLIDAPSLEAALMIENRQQIILTETADHREAVAAFRERREPRYEER</sequence>
<dbReference type="Gene3D" id="1.10.12.10">
    <property type="entry name" value="Lyase 2-enoyl-coa Hydratase, Chain A, domain 2"/>
    <property type="match status" value="1"/>
</dbReference>
<protein>
    <submittedName>
        <fullName evidence="2">Enoyl-CoA hydratase</fullName>
    </submittedName>
</protein>